<dbReference type="InterPro" id="IPR050300">
    <property type="entry name" value="GDXG_lipolytic_enzyme"/>
</dbReference>
<evidence type="ECO:0000256" key="1">
    <source>
        <dbReference type="ARBA" id="ARBA00022801"/>
    </source>
</evidence>
<accession>A0A1B2AGF2</accession>
<dbReference type="EC" id="3.1.1.1" evidence="3"/>
<dbReference type="PATRIC" id="fig|692370.5.peg.2720"/>
<dbReference type="GO" id="GO:0106435">
    <property type="term" value="F:carboxylesterase activity"/>
    <property type="evidence" value="ECO:0007669"/>
    <property type="project" value="UniProtKB-EC"/>
</dbReference>
<dbReference type="PANTHER" id="PTHR48081">
    <property type="entry name" value="AB HYDROLASE SUPERFAMILY PROTEIN C4A8.06C"/>
    <property type="match status" value="1"/>
</dbReference>
<dbReference type="Pfam" id="PF07859">
    <property type="entry name" value="Abhydrolase_3"/>
    <property type="match status" value="1"/>
</dbReference>
<dbReference type="SUPFAM" id="SSF53474">
    <property type="entry name" value="alpha/beta-Hydrolases"/>
    <property type="match status" value="1"/>
</dbReference>
<dbReference type="AlphaFoldDB" id="A0A1B2AGF2"/>
<dbReference type="InterPro" id="IPR029058">
    <property type="entry name" value="AB_hydrolase_fold"/>
</dbReference>
<dbReference type="Gene3D" id="3.40.50.1820">
    <property type="entry name" value="alpha/beta hydrolase"/>
    <property type="match status" value="1"/>
</dbReference>
<keyword evidence="4" id="KW-1185">Reference proteome</keyword>
<name>A0A1B2AGF2_9SPHN</name>
<proteinExistence type="predicted"/>
<protein>
    <submittedName>
        <fullName evidence="3">Carboxylesterase NlhH</fullName>
        <ecNumber evidence="3">3.1.1.1</ecNumber>
    </submittedName>
</protein>
<dbReference type="PROSITE" id="PS51318">
    <property type="entry name" value="TAT"/>
    <property type="match status" value="1"/>
</dbReference>
<keyword evidence="1 3" id="KW-0378">Hydrolase</keyword>
<dbReference type="STRING" id="692370.A6F68_02711"/>
<dbReference type="InterPro" id="IPR006311">
    <property type="entry name" value="TAT_signal"/>
</dbReference>
<evidence type="ECO:0000313" key="4">
    <source>
        <dbReference type="Proteomes" id="UP000092932"/>
    </source>
</evidence>
<dbReference type="EMBL" id="CP016591">
    <property type="protein sequence ID" value="ANY21201.1"/>
    <property type="molecule type" value="Genomic_DNA"/>
</dbReference>
<dbReference type="InterPro" id="IPR013094">
    <property type="entry name" value="AB_hydrolase_3"/>
</dbReference>
<dbReference type="PANTHER" id="PTHR48081:SF8">
    <property type="entry name" value="ALPHA_BETA HYDROLASE FOLD-3 DOMAIN-CONTAINING PROTEIN-RELATED"/>
    <property type="match status" value="1"/>
</dbReference>
<feature type="domain" description="Alpha/beta hydrolase fold-3" evidence="2">
    <location>
        <begin position="115"/>
        <end position="323"/>
    </location>
</feature>
<organism evidence="3 4">
    <name type="scientific">Tsuneonella dongtanensis</name>
    <dbReference type="NCBI Taxonomy" id="692370"/>
    <lineage>
        <taxon>Bacteria</taxon>
        <taxon>Pseudomonadati</taxon>
        <taxon>Pseudomonadota</taxon>
        <taxon>Alphaproteobacteria</taxon>
        <taxon>Sphingomonadales</taxon>
        <taxon>Erythrobacteraceae</taxon>
        <taxon>Tsuneonella</taxon>
    </lineage>
</organism>
<sequence>MPIARREVLKATAIAALVEGLPTLAADPIEDMDELILAAVAPELRATARALLAGGPPPILNAATLPILRDKSRAAIRPFEPEPPVRTLTVAPRGALGPITVYLINAGEGRLKPAILHLHGGGFVLNSARREVPRLQKIAAELDCVIATVEYALAPEAPWAISLEQNYACLRWLYEQAHSLGVDRARIVLMGESAGGGHAALLAIAARDRNAIPLAGQVLVYPMLDDRTVSNTGFPPAVGRLVWTAQANAFGWRSFLGSEGEPDGKAIHAVPARHGDLSRLPATFIGVGGIDLFVAEDIDYAARLIRCGVPTELLVVPGAFHGFDAHASSTSLASWFTGAKINAIRRMFEFPSLRDDWEV</sequence>
<evidence type="ECO:0000313" key="3">
    <source>
        <dbReference type="EMBL" id="ANY21201.1"/>
    </source>
</evidence>
<gene>
    <name evidence="3" type="primary">nlhH</name>
    <name evidence="3" type="ORF">A6F68_02711</name>
</gene>
<dbReference type="KEGG" id="ado:A6F68_02711"/>
<reference evidence="3 4" key="1">
    <citation type="submission" date="2016-07" db="EMBL/GenBank/DDBJ databases">
        <title>Complete genome sequence of Altererythrobacter dongtanensis KCTC 22672, a type strain with esterase isolated from tidal flat.</title>
        <authorList>
            <person name="Cheng H."/>
            <person name="Wu Y.-H."/>
            <person name="Zhou P."/>
            <person name="Huo Y.-Y."/>
            <person name="Wang C.-S."/>
            <person name="Xu X.-W."/>
        </authorList>
    </citation>
    <scope>NUCLEOTIDE SEQUENCE [LARGE SCALE GENOMIC DNA]</scope>
    <source>
        <strain evidence="3 4">KCTC 22672</strain>
    </source>
</reference>
<evidence type="ECO:0000259" key="2">
    <source>
        <dbReference type="Pfam" id="PF07859"/>
    </source>
</evidence>
<dbReference type="Proteomes" id="UP000092932">
    <property type="component" value="Chromosome"/>
</dbReference>